<dbReference type="PANTHER" id="PTHR11649:SF13">
    <property type="entry name" value="ENGB-TYPE G DOMAIN-CONTAINING PROTEIN"/>
    <property type="match status" value="1"/>
</dbReference>
<keyword evidence="6" id="KW-0460">Magnesium</keyword>
<gene>
    <name evidence="10" type="primary">engB</name>
    <name evidence="13" type="ORF">ENO08_08590</name>
</gene>
<evidence type="ECO:0000256" key="3">
    <source>
        <dbReference type="ARBA" id="ARBA00022618"/>
    </source>
</evidence>
<evidence type="ECO:0000256" key="1">
    <source>
        <dbReference type="ARBA" id="ARBA00001946"/>
    </source>
</evidence>
<keyword evidence="7 10" id="KW-0342">GTP-binding</keyword>
<dbReference type="GO" id="GO:0000917">
    <property type="term" value="P:division septum assembly"/>
    <property type="evidence" value="ECO:0007669"/>
    <property type="project" value="UniProtKB-KW"/>
</dbReference>
<evidence type="ECO:0000256" key="9">
    <source>
        <dbReference type="ARBA" id="ARBA00023306"/>
    </source>
</evidence>
<comment type="caution">
    <text evidence="13">The sequence shown here is derived from an EMBL/GenBank/DDBJ whole genome shotgun (WGS) entry which is preliminary data.</text>
</comment>
<keyword evidence="5 10" id="KW-0547">Nucleotide-binding</keyword>
<evidence type="ECO:0000313" key="13">
    <source>
        <dbReference type="EMBL" id="HER44501.1"/>
    </source>
</evidence>
<reference evidence="13" key="1">
    <citation type="journal article" date="2020" name="mSystems">
        <title>Genome- and Community-Level Interaction Insights into Carbon Utilization and Element Cycling Functions of Hydrothermarchaeota in Hydrothermal Sediment.</title>
        <authorList>
            <person name="Zhou Z."/>
            <person name="Liu Y."/>
            <person name="Xu W."/>
            <person name="Pan J."/>
            <person name="Luo Z.H."/>
            <person name="Li M."/>
        </authorList>
    </citation>
    <scope>NUCLEOTIDE SEQUENCE [LARGE SCALE GENOMIC DNA]</scope>
    <source>
        <strain evidence="13">SpSt-1233</strain>
    </source>
</reference>
<dbReference type="NCBIfam" id="TIGR03598">
    <property type="entry name" value="GTPase_YsxC"/>
    <property type="match status" value="1"/>
</dbReference>
<feature type="domain" description="EngB-type G" evidence="12">
    <location>
        <begin position="58"/>
        <end position="248"/>
    </location>
</feature>
<accession>A0A7V2AWF2</accession>
<dbReference type="InterPro" id="IPR027417">
    <property type="entry name" value="P-loop_NTPase"/>
</dbReference>
<dbReference type="CDD" id="cd01876">
    <property type="entry name" value="YihA_EngB"/>
    <property type="match status" value="1"/>
</dbReference>
<evidence type="ECO:0000256" key="6">
    <source>
        <dbReference type="ARBA" id="ARBA00022842"/>
    </source>
</evidence>
<dbReference type="InterPro" id="IPR006073">
    <property type="entry name" value="GTP-bd"/>
</dbReference>
<comment type="similarity">
    <text evidence="2 10">Belongs to the TRAFAC class TrmE-Era-EngA-EngB-Septin-like GTPase superfamily. EngB GTPase family.</text>
</comment>
<dbReference type="Pfam" id="PF01926">
    <property type="entry name" value="MMR_HSR1"/>
    <property type="match status" value="1"/>
</dbReference>
<dbReference type="GO" id="GO:0005525">
    <property type="term" value="F:GTP binding"/>
    <property type="evidence" value="ECO:0007669"/>
    <property type="project" value="UniProtKB-UniRule"/>
</dbReference>
<dbReference type="GO" id="GO:0046872">
    <property type="term" value="F:metal ion binding"/>
    <property type="evidence" value="ECO:0007669"/>
    <property type="project" value="UniProtKB-KW"/>
</dbReference>
<evidence type="ECO:0000259" key="12">
    <source>
        <dbReference type="PROSITE" id="PS51706"/>
    </source>
</evidence>
<evidence type="ECO:0000256" key="5">
    <source>
        <dbReference type="ARBA" id="ARBA00022741"/>
    </source>
</evidence>
<comment type="function">
    <text evidence="10">Necessary for normal cell division and for the maintenance of normal septation.</text>
</comment>
<dbReference type="PANTHER" id="PTHR11649">
    <property type="entry name" value="MSS1/TRME-RELATED GTP-BINDING PROTEIN"/>
    <property type="match status" value="1"/>
</dbReference>
<dbReference type="GO" id="GO:0005829">
    <property type="term" value="C:cytosol"/>
    <property type="evidence" value="ECO:0007669"/>
    <property type="project" value="TreeGrafter"/>
</dbReference>
<dbReference type="EMBL" id="DSEC01000617">
    <property type="protein sequence ID" value="HER44501.1"/>
    <property type="molecule type" value="Genomic_DNA"/>
</dbReference>
<dbReference type="Proteomes" id="UP000886069">
    <property type="component" value="Unassembled WGS sequence"/>
</dbReference>
<keyword evidence="9 10" id="KW-0131">Cell cycle</keyword>
<dbReference type="HAMAP" id="MF_00321">
    <property type="entry name" value="GTPase_EngB"/>
    <property type="match status" value="1"/>
</dbReference>
<evidence type="ECO:0000256" key="7">
    <source>
        <dbReference type="ARBA" id="ARBA00023134"/>
    </source>
</evidence>
<dbReference type="SUPFAM" id="SSF52540">
    <property type="entry name" value="P-loop containing nucleoside triphosphate hydrolases"/>
    <property type="match status" value="1"/>
</dbReference>
<dbReference type="InterPro" id="IPR019987">
    <property type="entry name" value="GTP-bd_ribosome_bio_YsxC"/>
</dbReference>
<proteinExistence type="inferred from homology"/>
<keyword evidence="8 10" id="KW-0717">Septation</keyword>
<evidence type="ECO:0000256" key="4">
    <source>
        <dbReference type="ARBA" id="ARBA00022723"/>
    </source>
</evidence>
<evidence type="ECO:0000256" key="2">
    <source>
        <dbReference type="ARBA" id="ARBA00009638"/>
    </source>
</evidence>
<evidence type="ECO:0000256" key="8">
    <source>
        <dbReference type="ARBA" id="ARBA00023210"/>
    </source>
</evidence>
<feature type="region of interest" description="Disordered" evidence="11">
    <location>
        <begin position="1"/>
        <end position="20"/>
    </location>
</feature>
<sequence>MSSPRSSTGASSIAGSWAGSSASRPVSLLINRAHPPLKIRTLTLARTVLDPGRFPQAPWKEVAVSGRSNVGKSSLLNTILGRKNLARVSKAPGKTRTVNFFLVNDRFYLVDLPGYGYAKVSSEMRARWRRLILEYFEQRDSIGGVVQLVDARHPSMKDDLVMMEALMEAGRPFLVVLTKADKVGRGQRQRVLKELALHLGGAPLELIGEKTAEGGGGADVHGRLPVLFFSARTGEGKDELWKWISAHI</sequence>
<evidence type="ECO:0000256" key="10">
    <source>
        <dbReference type="HAMAP-Rule" id="MF_00321"/>
    </source>
</evidence>
<keyword evidence="4" id="KW-0479">Metal-binding</keyword>
<dbReference type="AlphaFoldDB" id="A0A7V2AWF2"/>
<organism evidence="13">
    <name type="scientific">Eiseniibacteriota bacterium</name>
    <dbReference type="NCBI Taxonomy" id="2212470"/>
    <lineage>
        <taxon>Bacteria</taxon>
        <taxon>Candidatus Eiseniibacteriota</taxon>
    </lineage>
</organism>
<name>A0A7V2AWF2_UNCEI</name>
<comment type="cofactor">
    <cofactor evidence="1">
        <name>Mg(2+)</name>
        <dbReference type="ChEBI" id="CHEBI:18420"/>
    </cofactor>
</comment>
<keyword evidence="3 10" id="KW-0132">Cell division</keyword>
<dbReference type="PROSITE" id="PS51706">
    <property type="entry name" value="G_ENGB"/>
    <property type="match status" value="1"/>
</dbReference>
<dbReference type="Gene3D" id="3.40.50.300">
    <property type="entry name" value="P-loop containing nucleotide triphosphate hydrolases"/>
    <property type="match status" value="1"/>
</dbReference>
<dbReference type="InterPro" id="IPR030393">
    <property type="entry name" value="G_ENGB_dom"/>
</dbReference>
<evidence type="ECO:0000256" key="11">
    <source>
        <dbReference type="SAM" id="MobiDB-lite"/>
    </source>
</evidence>
<protein>
    <recommendedName>
        <fullName evidence="10">Probable GTP-binding protein EngB</fullName>
    </recommendedName>
</protein>